<organism evidence="2 3">
    <name type="scientific">Anabarilius grahami</name>
    <name type="common">Kanglang fish</name>
    <name type="synonym">Barilius grahami</name>
    <dbReference type="NCBI Taxonomy" id="495550"/>
    <lineage>
        <taxon>Eukaryota</taxon>
        <taxon>Metazoa</taxon>
        <taxon>Chordata</taxon>
        <taxon>Craniata</taxon>
        <taxon>Vertebrata</taxon>
        <taxon>Euteleostomi</taxon>
        <taxon>Actinopterygii</taxon>
        <taxon>Neopterygii</taxon>
        <taxon>Teleostei</taxon>
        <taxon>Ostariophysi</taxon>
        <taxon>Cypriniformes</taxon>
        <taxon>Xenocyprididae</taxon>
        <taxon>Xenocypridinae</taxon>
        <taxon>Xenocypridinae incertae sedis</taxon>
        <taxon>Anabarilius</taxon>
    </lineage>
</organism>
<proteinExistence type="predicted"/>
<evidence type="ECO:0008006" key="4">
    <source>
        <dbReference type="Google" id="ProtNLM"/>
    </source>
</evidence>
<gene>
    <name evidence="2" type="ORF">DPX16_21370</name>
</gene>
<comment type="caution">
    <text evidence="2">The sequence shown here is derived from an EMBL/GenBank/DDBJ whole genome shotgun (WGS) entry which is preliminary data.</text>
</comment>
<keyword evidence="3" id="KW-1185">Reference proteome</keyword>
<dbReference type="OrthoDB" id="8963682at2759"/>
<evidence type="ECO:0000256" key="1">
    <source>
        <dbReference type="SAM" id="MobiDB-lite"/>
    </source>
</evidence>
<dbReference type="EMBL" id="RJVU01078462">
    <property type="protein sequence ID" value="ROI15863.1"/>
    <property type="molecule type" value="Genomic_DNA"/>
</dbReference>
<feature type="compositionally biased region" description="Low complexity" evidence="1">
    <location>
        <begin position="234"/>
        <end position="290"/>
    </location>
</feature>
<reference evidence="2 3" key="1">
    <citation type="submission" date="2018-10" db="EMBL/GenBank/DDBJ databases">
        <title>Genome assembly for a Yunnan-Guizhou Plateau 3E fish, Anabarilius grahami (Regan), and its evolutionary and genetic applications.</title>
        <authorList>
            <person name="Jiang W."/>
        </authorList>
    </citation>
    <scope>NUCLEOTIDE SEQUENCE [LARGE SCALE GENOMIC DNA]</scope>
    <source>
        <strain evidence="2">AG-KIZ</strain>
        <tissue evidence="2">Muscle</tissue>
    </source>
</reference>
<feature type="region of interest" description="Disordered" evidence="1">
    <location>
        <begin position="234"/>
        <end position="301"/>
    </location>
</feature>
<dbReference type="AlphaFoldDB" id="A0A3N0XEU3"/>
<sequence length="331" mass="35356">MELFFISETPASPMPPTPVSAADRLIGLFQVGRSLERYVEEFVELAYLTNWSDARLNALFLDGLDESTIRFNEPDDYVSLNDTMNLILYLNVSKFIVEEVQDSPCTSRPVPPETRVAWPVRQPPSSSTYPSSELFPCVLPGSQTPESRLSKKRKRKKAKPSPVSCEPAPALSEPASTLAEYAPASHEQPKMPAIEEDWLIDFWTEVTPNPIDYAPALTESTPWFESAPVAANEPSAPVSAAEPASPVSAAEPAAPALSEPAAPASAAEPSAPAAPAAAEPAPTTAAAHEPTPTHKPTPVVMSQIPCLPDSISHHPPVSTPALTSLVTCTCS</sequence>
<evidence type="ECO:0000313" key="3">
    <source>
        <dbReference type="Proteomes" id="UP000281406"/>
    </source>
</evidence>
<feature type="compositionally biased region" description="Basic residues" evidence="1">
    <location>
        <begin position="150"/>
        <end position="159"/>
    </location>
</feature>
<evidence type="ECO:0000313" key="2">
    <source>
        <dbReference type="EMBL" id="ROI15863.1"/>
    </source>
</evidence>
<name>A0A3N0XEU3_ANAGA</name>
<accession>A0A3N0XEU3</accession>
<dbReference type="Proteomes" id="UP000281406">
    <property type="component" value="Unassembled WGS sequence"/>
</dbReference>
<feature type="region of interest" description="Disordered" evidence="1">
    <location>
        <begin position="103"/>
        <end position="171"/>
    </location>
</feature>
<protein>
    <recommendedName>
        <fullName evidence="4">Paternally-expressed gene 3 protein</fullName>
    </recommendedName>
</protein>